<dbReference type="Pfam" id="PF00512">
    <property type="entry name" value="HisKA"/>
    <property type="match status" value="1"/>
</dbReference>
<gene>
    <name evidence="11" type="ORF">GETHED_05610</name>
</gene>
<keyword evidence="9" id="KW-1133">Transmembrane helix</keyword>
<dbReference type="SMART" id="SM00388">
    <property type="entry name" value="HisKA"/>
    <property type="match status" value="1"/>
</dbReference>
<keyword evidence="9" id="KW-0812">Transmembrane</keyword>
<dbReference type="InterPro" id="IPR003594">
    <property type="entry name" value="HATPase_dom"/>
</dbReference>
<dbReference type="InterPro" id="IPR003661">
    <property type="entry name" value="HisK_dim/P_dom"/>
</dbReference>
<evidence type="ECO:0000256" key="6">
    <source>
        <dbReference type="ARBA" id="ARBA00022777"/>
    </source>
</evidence>
<dbReference type="PANTHER" id="PTHR43065:SF10">
    <property type="entry name" value="PEROXIDE STRESS-ACTIVATED HISTIDINE KINASE MAK3"/>
    <property type="match status" value="1"/>
</dbReference>
<keyword evidence="6" id="KW-0418">Kinase</keyword>
<dbReference type="Proteomes" id="UP001165044">
    <property type="component" value="Unassembled WGS sequence"/>
</dbReference>
<dbReference type="PROSITE" id="PS50109">
    <property type="entry name" value="HIS_KIN"/>
    <property type="match status" value="1"/>
</dbReference>
<evidence type="ECO:0000256" key="8">
    <source>
        <dbReference type="ARBA" id="ARBA00023012"/>
    </source>
</evidence>
<evidence type="ECO:0000313" key="12">
    <source>
        <dbReference type="Proteomes" id="UP001165044"/>
    </source>
</evidence>
<dbReference type="RefSeq" id="WP_285606278.1">
    <property type="nucleotide sequence ID" value="NZ_BSDC01000001.1"/>
</dbReference>
<dbReference type="InterPro" id="IPR036097">
    <property type="entry name" value="HisK_dim/P_sf"/>
</dbReference>
<dbReference type="SUPFAM" id="SSF55874">
    <property type="entry name" value="ATPase domain of HSP90 chaperone/DNA topoisomerase II/histidine kinase"/>
    <property type="match status" value="1"/>
</dbReference>
<evidence type="ECO:0000313" key="11">
    <source>
        <dbReference type="EMBL" id="GLH66197.1"/>
    </source>
</evidence>
<dbReference type="EMBL" id="BSDC01000001">
    <property type="protein sequence ID" value="GLH66197.1"/>
    <property type="molecule type" value="Genomic_DNA"/>
</dbReference>
<dbReference type="PANTHER" id="PTHR43065">
    <property type="entry name" value="SENSOR HISTIDINE KINASE"/>
    <property type="match status" value="1"/>
</dbReference>
<dbReference type="Pfam" id="PF02518">
    <property type="entry name" value="HATPase_c"/>
    <property type="match status" value="1"/>
</dbReference>
<comment type="caution">
    <text evidence="11">The sequence shown here is derived from an EMBL/GenBank/DDBJ whole genome shotgun (WGS) entry which is preliminary data.</text>
</comment>
<keyword evidence="7" id="KW-0067">ATP-binding</keyword>
<evidence type="ECO:0000256" key="7">
    <source>
        <dbReference type="ARBA" id="ARBA00022840"/>
    </source>
</evidence>
<evidence type="ECO:0000259" key="10">
    <source>
        <dbReference type="PROSITE" id="PS50109"/>
    </source>
</evidence>
<keyword evidence="4" id="KW-0808">Transferase</keyword>
<evidence type="ECO:0000256" key="2">
    <source>
        <dbReference type="ARBA" id="ARBA00012438"/>
    </source>
</evidence>
<evidence type="ECO:0000256" key="5">
    <source>
        <dbReference type="ARBA" id="ARBA00022741"/>
    </source>
</evidence>
<dbReference type="Pfam" id="PF13188">
    <property type="entry name" value="PAS_8"/>
    <property type="match status" value="1"/>
</dbReference>
<evidence type="ECO:0000256" key="1">
    <source>
        <dbReference type="ARBA" id="ARBA00000085"/>
    </source>
</evidence>
<protein>
    <recommendedName>
        <fullName evidence="2">histidine kinase</fullName>
        <ecNumber evidence="2">2.7.13.3</ecNumber>
    </recommendedName>
</protein>
<dbReference type="SMART" id="SM00387">
    <property type="entry name" value="HATPase_c"/>
    <property type="match status" value="1"/>
</dbReference>
<dbReference type="Gene3D" id="3.30.565.10">
    <property type="entry name" value="Histidine kinase-like ATPase, C-terminal domain"/>
    <property type="match status" value="1"/>
</dbReference>
<evidence type="ECO:0000256" key="3">
    <source>
        <dbReference type="ARBA" id="ARBA00022553"/>
    </source>
</evidence>
<keyword evidence="9" id="KW-0472">Membrane</keyword>
<dbReference type="InterPro" id="IPR035965">
    <property type="entry name" value="PAS-like_dom_sf"/>
</dbReference>
<evidence type="ECO:0000256" key="4">
    <source>
        <dbReference type="ARBA" id="ARBA00022679"/>
    </source>
</evidence>
<keyword evidence="8" id="KW-0902">Two-component regulatory system</keyword>
<keyword evidence="5" id="KW-0547">Nucleotide-binding</keyword>
<comment type="catalytic activity">
    <reaction evidence="1">
        <text>ATP + protein L-histidine = ADP + protein N-phospho-L-histidine.</text>
        <dbReference type="EC" id="2.7.13.3"/>
    </reaction>
</comment>
<dbReference type="Gene3D" id="1.10.287.130">
    <property type="match status" value="1"/>
</dbReference>
<dbReference type="InterPro" id="IPR036890">
    <property type="entry name" value="HATPase_C_sf"/>
</dbReference>
<accession>A0ABQ5PV16</accession>
<keyword evidence="3" id="KW-0597">Phosphoprotein</keyword>
<keyword evidence="12" id="KW-1185">Reference proteome</keyword>
<dbReference type="InterPro" id="IPR000014">
    <property type="entry name" value="PAS"/>
</dbReference>
<evidence type="ECO:0000256" key="9">
    <source>
        <dbReference type="SAM" id="Phobius"/>
    </source>
</evidence>
<feature type="domain" description="Histidine kinase" evidence="10">
    <location>
        <begin position="189"/>
        <end position="380"/>
    </location>
</feature>
<proteinExistence type="predicted"/>
<dbReference type="CDD" id="cd00082">
    <property type="entry name" value="HisKA"/>
    <property type="match status" value="1"/>
</dbReference>
<sequence length="380" mass="41548">MEPLSRTLVWLAMALPAGVAIGGVAVVLARWARIHRRAKADPEALLLSAVSGSLRERGELANSLGELRTVHERLLDALPTGVLWVDQRQRLAALNRRGCELLGVRPGVVGLEAAFVLEPFPWLREALGREPGPAWRCAAGGRRWRLQRIEAPDRIGALVQFEDVTEAEAEEHRRQLRERFADLGEMTAGVAHQLKNGLAVLKGRGQMLKRAGHGEAAEDLLEETEDLERMVQRFLQWAKPLDPVAEPLRLEEAAAQALVELKRRPMSQGRQLAVEGEGGATGDPLLLHQALVNLLENACQATPLGGRILLRVAPGRIDILDDGPGLSEDTAIRMLRPFESGRPDGTGLGLPLALKWLNAQGADLRLVPRPEGGTCAEIRW</sequence>
<dbReference type="SUPFAM" id="SSF55785">
    <property type="entry name" value="PYP-like sensor domain (PAS domain)"/>
    <property type="match status" value="1"/>
</dbReference>
<feature type="transmembrane region" description="Helical" evidence="9">
    <location>
        <begin position="6"/>
        <end position="29"/>
    </location>
</feature>
<dbReference type="EC" id="2.7.13.3" evidence="2"/>
<organism evidence="11 12">
    <name type="scientific">Geothrix edaphica</name>
    <dbReference type="NCBI Taxonomy" id="2927976"/>
    <lineage>
        <taxon>Bacteria</taxon>
        <taxon>Pseudomonadati</taxon>
        <taxon>Acidobacteriota</taxon>
        <taxon>Holophagae</taxon>
        <taxon>Holophagales</taxon>
        <taxon>Holophagaceae</taxon>
        <taxon>Geothrix</taxon>
    </lineage>
</organism>
<name>A0ABQ5PV16_9BACT</name>
<dbReference type="InterPro" id="IPR005467">
    <property type="entry name" value="His_kinase_dom"/>
</dbReference>
<dbReference type="SUPFAM" id="SSF47384">
    <property type="entry name" value="Homodimeric domain of signal transducing histidine kinase"/>
    <property type="match status" value="1"/>
</dbReference>
<reference evidence="11" key="1">
    <citation type="journal article" date="2023" name="Antonie Van Leeuwenhoek">
        <title>Mesoterricola silvestris gen. nov., sp. nov., Mesoterricola sediminis sp. nov., Geothrix oryzae sp. nov., Geothrix edaphica sp. nov., Geothrix rubra sp. nov., and Geothrix limicola sp. nov., six novel members of Acidobacteriota isolated from soils.</title>
        <authorList>
            <person name="Itoh H."/>
            <person name="Sugisawa Y."/>
            <person name="Mise K."/>
            <person name="Xu Z."/>
            <person name="Kuniyasu M."/>
            <person name="Ushijima N."/>
            <person name="Kawano K."/>
            <person name="Kobayashi E."/>
            <person name="Shiratori Y."/>
            <person name="Masuda Y."/>
            <person name="Senoo K."/>
        </authorList>
    </citation>
    <scope>NUCLEOTIDE SEQUENCE</scope>
    <source>
        <strain evidence="11">Red802</strain>
    </source>
</reference>